<gene>
    <name evidence="2" type="ORF">DAPPUDRAFT_109858</name>
</gene>
<evidence type="ECO:0000313" key="3">
    <source>
        <dbReference type="Proteomes" id="UP000000305"/>
    </source>
</evidence>
<dbReference type="InParanoid" id="E9H4F0"/>
<name>E9H4F0_DAPPU</name>
<feature type="region of interest" description="Disordered" evidence="1">
    <location>
        <begin position="111"/>
        <end position="155"/>
    </location>
</feature>
<protein>
    <submittedName>
        <fullName evidence="2">Uncharacterized protein</fullName>
    </submittedName>
</protein>
<dbReference type="EMBL" id="GL732591">
    <property type="protein sequence ID" value="EFX73414.1"/>
    <property type="molecule type" value="Genomic_DNA"/>
</dbReference>
<proteinExistence type="predicted"/>
<dbReference type="Proteomes" id="UP000000305">
    <property type="component" value="Unassembled WGS sequence"/>
</dbReference>
<reference evidence="2 3" key="1">
    <citation type="journal article" date="2011" name="Science">
        <title>The ecoresponsive genome of Daphnia pulex.</title>
        <authorList>
            <person name="Colbourne J.K."/>
            <person name="Pfrender M.E."/>
            <person name="Gilbert D."/>
            <person name="Thomas W.K."/>
            <person name="Tucker A."/>
            <person name="Oakley T.H."/>
            <person name="Tokishita S."/>
            <person name="Aerts A."/>
            <person name="Arnold G.J."/>
            <person name="Basu M.K."/>
            <person name="Bauer D.J."/>
            <person name="Caceres C.E."/>
            <person name="Carmel L."/>
            <person name="Casola C."/>
            <person name="Choi J.H."/>
            <person name="Detter J.C."/>
            <person name="Dong Q."/>
            <person name="Dusheyko S."/>
            <person name="Eads B.D."/>
            <person name="Frohlich T."/>
            <person name="Geiler-Samerotte K.A."/>
            <person name="Gerlach D."/>
            <person name="Hatcher P."/>
            <person name="Jogdeo S."/>
            <person name="Krijgsveld J."/>
            <person name="Kriventseva E.V."/>
            <person name="Kultz D."/>
            <person name="Laforsch C."/>
            <person name="Lindquist E."/>
            <person name="Lopez J."/>
            <person name="Manak J.R."/>
            <person name="Muller J."/>
            <person name="Pangilinan J."/>
            <person name="Patwardhan R.P."/>
            <person name="Pitluck S."/>
            <person name="Pritham E.J."/>
            <person name="Rechtsteiner A."/>
            <person name="Rho M."/>
            <person name="Rogozin I.B."/>
            <person name="Sakarya O."/>
            <person name="Salamov A."/>
            <person name="Schaack S."/>
            <person name="Shapiro H."/>
            <person name="Shiga Y."/>
            <person name="Skalitzky C."/>
            <person name="Smith Z."/>
            <person name="Souvorov A."/>
            <person name="Sung W."/>
            <person name="Tang Z."/>
            <person name="Tsuchiya D."/>
            <person name="Tu H."/>
            <person name="Vos H."/>
            <person name="Wang M."/>
            <person name="Wolf Y.I."/>
            <person name="Yamagata H."/>
            <person name="Yamada T."/>
            <person name="Ye Y."/>
            <person name="Shaw J.R."/>
            <person name="Andrews J."/>
            <person name="Crease T.J."/>
            <person name="Tang H."/>
            <person name="Lucas S.M."/>
            <person name="Robertson H.M."/>
            <person name="Bork P."/>
            <person name="Koonin E.V."/>
            <person name="Zdobnov E.M."/>
            <person name="Grigoriev I.V."/>
            <person name="Lynch M."/>
            <person name="Boore J.L."/>
        </authorList>
    </citation>
    <scope>NUCLEOTIDE SEQUENCE [LARGE SCALE GENOMIC DNA]</scope>
</reference>
<dbReference type="AlphaFoldDB" id="E9H4F0"/>
<evidence type="ECO:0000313" key="2">
    <source>
        <dbReference type="EMBL" id="EFX73414.1"/>
    </source>
</evidence>
<keyword evidence="3" id="KW-1185">Reference proteome</keyword>
<dbReference type="KEGG" id="dpx:DAPPUDRAFT_109858"/>
<dbReference type="HOGENOM" id="CLU_1697327_0_0_1"/>
<accession>E9H4F0</accession>
<feature type="compositionally biased region" description="Polar residues" evidence="1">
    <location>
        <begin position="111"/>
        <end position="122"/>
    </location>
</feature>
<sequence>MKLFFPQIEYNKVLSTYDVVIVGVCFHNLRILSLRLSSYTFTAVAIDTCRGRGEREHVAEYEETEVSDYDDLPEKHRGRHQQRECVLDDFSGRVMEREILMWPAVVPMTPESYTLTPNTPDASSEAPMSLRLKKPPKILNRTSAVTGRSTKRYSR</sequence>
<evidence type="ECO:0000256" key="1">
    <source>
        <dbReference type="SAM" id="MobiDB-lite"/>
    </source>
</evidence>
<organism evidence="2 3">
    <name type="scientific">Daphnia pulex</name>
    <name type="common">Water flea</name>
    <dbReference type="NCBI Taxonomy" id="6669"/>
    <lineage>
        <taxon>Eukaryota</taxon>
        <taxon>Metazoa</taxon>
        <taxon>Ecdysozoa</taxon>
        <taxon>Arthropoda</taxon>
        <taxon>Crustacea</taxon>
        <taxon>Branchiopoda</taxon>
        <taxon>Diplostraca</taxon>
        <taxon>Cladocera</taxon>
        <taxon>Anomopoda</taxon>
        <taxon>Daphniidae</taxon>
        <taxon>Daphnia</taxon>
    </lineage>
</organism>